<keyword evidence="9" id="KW-1185">Reference proteome</keyword>
<protein>
    <submittedName>
        <fullName evidence="8">Phosphonate transport system ATP-binding protein</fullName>
    </submittedName>
</protein>
<dbReference type="SUPFAM" id="SSF52540">
    <property type="entry name" value="P-loop containing nucleoside triphosphate hydrolases"/>
    <property type="match status" value="1"/>
</dbReference>
<dbReference type="GO" id="GO:0005524">
    <property type="term" value="F:ATP binding"/>
    <property type="evidence" value="ECO:0007669"/>
    <property type="project" value="UniProtKB-KW"/>
</dbReference>
<accession>A0A4Q7TQW9</accession>
<dbReference type="InterPro" id="IPR050086">
    <property type="entry name" value="MetN_ABC_transporter-like"/>
</dbReference>
<dbReference type="Pfam" id="PF00005">
    <property type="entry name" value="ABC_tran"/>
    <property type="match status" value="1"/>
</dbReference>
<sequence length="267" mass="28286">MRPVTALSAPRPSGASAAPSALGEVLLDVHAISKSFGDRVVLQDMSMRVHAGEVVAFLGANGSGKSTTLRAVNGLIEADSGDITIAGVRLTEASAVRRAEARRTAATVFQKIHLVPRRTVLQNVCAGGFARLPAWRSLPPLFGRELESEAMACLDRVGLADRARDRAGSLSGGQQQRVAIARALCQRPRMILADEPVSALDPKAADDVMQLLHDLAAHEGLGVAAVLHQPQLARRYADRVIGLRGGRLVFDAAVPEIDDALLASLYL</sequence>
<dbReference type="InterPro" id="IPR003593">
    <property type="entry name" value="AAA+_ATPase"/>
</dbReference>
<dbReference type="InterPro" id="IPR003439">
    <property type="entry name" value="ABC_transporter-like_ATP-bd"/>
</dbReference>
<keyword evidence="5" id="KW-1278">Translocase</keyword>
<dbReference type="AlphaFoldDB" id="A0A4Q7TQW9"/>
<evidence type="ECO:0000256" key="1">
    <source>
        <dbReference type="ARBA" id="ARBA00022448"/>
    </source>
</evidence>
<keyword evidence="1" id="KW-0813">Transport</keyword>
<name>A0A4Q7TQW9_9MICO</name>
<evidence type="ECO:0000256" key="3">
    <source>
        <dbReference type="ARBA" id="ARBA00022741"/>
    </source>
</evidence>
<keyword evidence="6" id="KW-0472">Membrane</keyword>
<gene>
    <name evidence="8" type="ORF">EV139_2622</name>
</gene>
<evidence type="ECO:0000259" key="7">
    <source>
        <dbReference type="PROSITE" id="PS50893"/>
    </source>
</evidence>
<keyword evidence="3" id="KW-0547">Nucleotide-binding</keyword>
<dbReference type="PANTHER" id="PTHR43166:SF6">
    <property type="entry name" value="PHOSPHONATES IMPORT ATP-BINDING PROTEIN PHNC"/>
    <property type="match status" value="1"/>
</dbReference>
<evidence type="ECO:0000256" key="2">
    <source>
        <dbReference type="ARBA" id="ARBA00022475"/>
    </source>
</evidence>
<dbReference type="SMART" id="SM00382">
    <property type="entry name" value="AAA"/>
    <property type="match status" value="1"/>
</dbReference>
<evidence type="ECO:0000313" key="8">
    <source>
        <dbReference type="EMBL" id="RZT62913.1"/>
    </source>
</evidence>
<evidence type="ECO:0000256" key="4">
    <source>
        <dbReference type="ARBA" id="ARBA00022840"/>
    </source>
</evidence>
<feature type="domain" description="ABC transporter" evidence="7">
    <location>
        <begin position="27"/>
        <end position="267"/>
    </location>
</feature>
<dbReference type="GO" id="GO:0016887">
    <property type="term" value="F:ATP hydrolysis activity"/>
    <property type="evidence" value="ECO:0007669"/>
    <property type="project" value="InterPro"/>
</dbReference>
<evidence type="ECO:0000256" key="5">
    <source>
        <dbReference type="ARBA" id="ARBA00022967"/>
    </source>
</evidence>
<proteinExistence type="predicted"/>
<dbReference type="EMBL" id="SHKI01000006">
    <property type="protein sequence ID" value="RZT62913.1"/>
    <property type="molecule type" value="Genomic_DNA"/>
</dbReference>
<dbReference type="InterPro" id="IPR017871">
    <property type="entry name" value="ABC_transporter-like_CS"/>
</dbReference>
<dbReference type="PROSITE" id="PS50893">
    <property type="entry name" value="ABC_TRANSPORTER_2"/>
    <property type="match status" value="1"/>
</dbReference>
<dbReference type="Proteomes" id="UP000291832">
    <property type="component" value="Unassembled WGS sequence"/>
</dbReference>
<keyword evidence="4 8" id="KW-0067">ATP-binding</keyword>
<dbReference type="PROSITE" id="PS00211">
    <property type="entry name" value="ABC_TRANSPORTER_1"/>
    <property type="match status" value="1"/>
</dbReference>
<evidence type="ECO:0000313" key="9">
    <source>
        <dbReference type="Proteomes" id="UP000291832"/>
    </source>
</evidence>
<dbReference type="PANTHER" id="PTHR43166">
    <property type="entry name" value="AMINO ACID IMPORT ATP-BINDING PROTEIN"/>
    <property type="match status" value="1"/>
</dbReference>
<dbReference type="InterPro" id="IPR027417">
    <property type="entry name" value="P-loop_NTPase"/>
</dbReference>
<keyword evidence="2" id="KW-1003">Cell membrane</keyword>
<comment type="caution">
    <text evidence="8">The sequence shown here is derived from an EMBL/GenBank/DDBJ whole genome shotgun (WGS) entry which is preliminary data.</text>
</comment>
<dbReference type="Gene3D" id="3.40.50.300">
    <property type="entry name" value="P-loop containing nucleotide triphosphate hydrolases"/>
    <property type="match status" value="1"/>
</dbReference>
<evidence type="ECO:0000256" key="6">
    <source>
        <dbReference type="ARBA" id="ARBA00023136"/>
    </source>
</evidence>
<dbReference type="RefSeq" id="WP_241989060.1">
    <property type="nucleotide sequence ID" value="NZ_QYAG01000002.1"/>
</dbReference>
<reference evidence="8 9" key="1">
    <citation type="journal article" date="2015" name="Stand. Genomic Sci.">
        <title>Genomic Encyclopedia of Bacterial and Archaeal Type Strains, Phase III: the genomes of soil and plant-associated and newly described type strains.</title>
        <authorList>
            <person name="Whitman W.B."/>
            <person name="Woyke T."/>
            <person name="Klenk H.P."/>
            <person name="Zhou Y."/>
            <person name="Lilburn T.G."/>
            <person name="Beck B.J."/>
            <person name="De Vos P."/>
            <person name="Vandamme P."/>
            <person name="Eisen J.A."/>
            <person name="Garrity G."/>
            <person name="Hugenholtz P."/>
            <person name="Kyrpides N.C."/>
        </authorList>
    </citation>
    <scope>NUCLEOTIDE SEQUENCE [LARGE SCALE GENOMIC DNA]</scope>
    <source>
        <strain evidence="8 9">RF6</strain>
    </source>
</reference>
<organism evidence="8 9">
    <name type="scientific">Leucobacter luti</name>
    <dbReference type="NCBI Taxonomy" id="340320"/>
    <lineage>
        <taxon>Bacteria</taxon>
        <taxon>Bacillati</taxon>
        <taxon>Actinomycetota</taxon>
        <taxon>Actinomycetes</taxon>
        <taxon>Micrococcales</taxon>
        <taxon>Microbacteriaceae</taxon>
        <taxon>Leucobacter</taxon>
    </lineage>
</organism>